<reference evidence="18" key="1">
    <citation type="journal article" date="2014" name="Science">
        <title>The coffee genome provides insight into the convergent evolution of caffeine biosynthesis.</title>
        <authorList>
            <person name="Denoeud F."/>
            <person name="Carretero-Paulet L."/>
            <person name="Dereeper A."/>
            <person name="Droc G."/>
            <person name="Guyot R."/>
            <person name="Pietrella M."/>
            <person name="Zheng C."/>
            <person name="Alberti A."/>
            <person name="Anthony F."/>
            <person name="Aprea G."/>
            <person name="Aury J.M."/>
            <person name="Bento P."/>
            <person name="Bernard M."/>
            <person name="Bocs S."/>
            <person name="Campa C."/>
            <person name="Cenci A."/>
            <person name="Combes M.C."/>
            <person name="Crouzillat D."/>
            <person name="Da Silva C."/>
            <person name="Daddiego L."/>
            <person name="De Bellis F."/>
            <person name="Dussert S."/>
            <person name="Garsmeur O."/>
            <person name="Gayraud T."/>
            <person name="Guignon V."/>
            <person name="Jahn K."/>
            <person name="Jamilloux V."/>
            <person name="Joet T."/>
            <person name="Labadie K."/>
            <person name="Lan T."/>
            <person name="Leclercq J."/>
            <person name="Lepelley M."/>
            <person name="Leroy T."/>
            <person name="Li L.T."/>
            <person name="Librado P."/>
            <person name="Lopez L."/>
            <person name="Munoz A."/>
            <person name="Noel B."/>
            <person name="Pallavicini A."/>
            <person name="Perrotta G."/>
            <person name="Poncet V."/>
            <person name="Pot D."/>
            <person name="Priyono X."/>
            <person name="Rigoreau M."/>
            <person name="Rouard M."/>
            <person name="Rozas J."/>
            <person name="Tranchant-Dubreuil C."/>
            <person name="VanBuren R."/>
            <person name="Zhang Q."/>
            <person name="Andrade A.C."/>
            <person name="Argout X."/>
            <person name="Bertrand B."/>
            <person name="de Kochko A."/>
            <person name="Graziosi G."/>
            <person name="Henry R.J."/>
            <person name="Jayarama X."/>
            <person name="Ming R."/>
            <person name="Nagai C."/>
            <person name="Rounsley S."/>
            <person name="Sankoff D."/>
            <person name="Giuliano G."/>
            <person name="Albert V.A."/>
            <person name="Wincker P."/>
            <person name="Lashermes P."/>
        </authorList>
    </citation>
    <scope>NUCLEOTIDE SEQUENCE [LARGE SCALE GENOMIC DNA]</scope>
    <source>
        <strain evidence="18">cv. DH200-94</strain>
    </source>
</reference>
<keyword evidence="4" id="KW-0813">Transport</keyword>
<organism evidence="17 18">
    <name type="scientific">Coffea canephora</name>
    <name type="common">Robusta coffee</name>
    <dbReference type="NCBI Taxonomy" id="49390"/>
    <lineage>
        <taxon>Eukaryota</taxon>
        <taxon>Viridiplantae</taxon>
        <taxon>Streptophyta</taxon>
        <taxon>Embryophyta</taxon>
        <taxon>Tracheophyta</taxon>
        <taxon>Spermatophyta</taxon>
        <taxon>Magnoliopsida</taxon>
        <taxon>eudicotyledons</taxon>
        <taxon>Gunneridae</taxon>
        <taxon>Pentapetalae</taxon>
        <taxon>asterids</taxon>
        <taxon>lamiids</taxon>
        <taxon>Gentianales</taxon>
        <taxon>Rubiaceae</taxon>
        <taxon>Ixoroideae</taxon>
        <taxon>Gardenieae complex</taxon>
        <taxon>Bertiereae - Coffeeae clade</taxon>
        <taxon>Coffeeae</taxon>
        <taxon>Coffea</taxon>
    </lineage>
</organism>
<evidence type="ECO:0000256" key="12">
    <source>
        <dbReference type="ARBA" id="ARBA00034018"/>
    </source>
</evidence>
<feature type="transmembrane region" description="Helical" evidence="14">
    <location>
        <begin position="514"/>
        <end position="537"/>
    </location>
</feature>
<feature type="transmembrane region" description="Helical" evidence="14">
    <location>
        <begin position="123"/>
        <end position="147"/>
    </location>
</feature>
<dbReference type="InterPro" id="IPR011527">
    <property type="entry name" value="ABC1_TM_dom"/>
</dbReference>
<evidence type="ECO:0000256" key="10">
    <source>
        <dbReference type="ARBA" id="ARBA00022989"/>
    </source>
</evidence>
<dbReference type="CDD" id="cd18579">
    <property type="entry name" value="ABC_6TM_ABCC_D1"/>
    <property type="match status" value="1"/>
</dbReference>
<dbReference type="InterPro" id="IPR003593">
    <property type="entry name" value="AAA+_ATPase"/>
</dbReference>
<evidence type="ECO:0000256" key="7">
    <source>
        <dbReference type="ARBA" id="ARBA00022741"/>
    </source>
</evidence>
<dbReference type="Proteomes" id="UP000295252">
    <property type="component" value="Chromosome XI"/>
</dbReference>
<dbReference type="InterPro" id="IPR044726">
    <property type="entry name" value="ABCC_6TM_D2"/>
</dbReference>
<dbReference type="SUPFAM" id="SSF52540">
    <property type="entry name" value="P-loop containing nucleoside triphosphate hydrolases"/>
    <property type="match status" value="2"/>
</dbReference>
<name>A0A068UBT1_COFCA</name>
<dbReference type="InterPro" id="IPR027417">
    <property type="entry name" value="P-loop_NTPase"/>
</dbReference>
<evidence type="ECO:0000256" key="1">
    <source>
        <dbReference type="ARBA" id="ARBA00004127"/>
    </source>
</evidence>
<gene>
    <name evidence="17" type="ORF">GSCOC_T00020809001</name>
</gene>
<evidence type="ECO:0000313" key="18">
    <source>
        <dbReference type="Proteomes" id="UP000295252"/>
    </source>
</evidence>
<dbReference type="CDD" id="cd18580">
    <property type="entry name" value="ABC_6TM_ABCC_D2"/>
    <property type="match status" value="1"/>
</dbReference>
<dbReference type="AlphaFoldDB" id="A0A068UBT1"/>
<dbReference type="GO" id="GO:0005524">
    <property type="term" value="F:ATP binding"/>
    <property type="evidence" value="ECO:0007669"/>
    <property type="project" value="UniProtKB-KW"/>
</dbReference>
<dbReference type="GO" id="GO:0016887">
    <property type="term" value="F:ATP hydrolysis activity"/>
    <property type="evidence" value="ECO:0007669"/>
    <property type="project" value="InterPro"/>
</dbReference>
<evidence type="ECO:0000256" key="8">
    <source>
        <dbReference type="ARBA" id="ARBA00022840"/>
    </source>
</evidence>
<feature type="transmembrane region" description="Helical" evidence="14">
    <location>
        <begin position="44"/>
        <end position="63"/>
    </location>
</feature>
<dbReference type="PROSITE" id="PS50929">
    <property type="entry name" value="ABC_TM1F"/>
    <property type="match status" value="2"/>
</dbReference>
<dbReference type="PROSITE" id="PS50893">
    <property type="entry name" value="ABC_TRANSPORTER_2"/>
    <property type="match status" value="2"/>
</dbReference>
<dbReference type="SUPFAM" id="SSF90123">
    <property type="entry name" value="ABC transporter transmembrane region"/>
    <property type="match status" value="2"/>
</dbReference>
<keyword evidence="10 14" id="KW-1133">Transmembrane helix</keyword>
<dbReference type="FunFam" id="1.20.1560.10:FF:000013">
    <property type="entry name" value="ABC transporter C family member 2"/>
    <property type="match status" value="1"/>
</dbReference>
<dbReference type="InterPro" id="IPR044746">
    <property type="entry name" value="ABCC_6TM_D1"/>
</dbReference>
<dbReference type="Pfam" id="PF00005">
    <property type="entry name" value="ABC_tran"/>
    <property type="match status" value="2"/>
</dbReference>
<evidence type="ECO:0000313" key="17">
    <source>
        <dbReference type="EMBL" id="CDP05639.1"/>
    </source>
</evidence>
<dbReference type="CDD" id="cd03244">
    <property type="entry name" value="ABCC_MRP_domain2"/>
    <property type="match status" value="1"/>
</dbReference>
<dbReference type="PANTHER" id="PTHR24223:SF456">
    <property type="entry name" value="MULTIDRUG RESISTANCE-ASSOCIATED PROTEIN LETHAL(2)03659"/>
    <property type="match status" value="1"/>
</dbReference>
<feature type="domain" description="ABC transporter" evidence="15">
    <location>
        <begin position="217"/>
        <end position="442"/>
    </location>
</feature>
<feature type="transmembrane region" description="Helical" evidence="14">
    <location>
        <begin position="20"/>
        <end position="38"/>
    </location>
</feature>
<dbReference type="PANTHER" id="PTHR24223">
    <property type="entry name" value="ATP-BINDING CASSETTE SUB-FAMILY C"/>
    <property type="match status" value="1"/>
</dbReference>
<dbReference type="InterPro" id="IPR003439">
    <property type="entry name" value="ABC_transporter-like_ATP-bd"/>
</dbReference>
<dbReference type="InParanoid" id="A0A068UBT1"/>
<evidence type="ECO:0000256" key="3">
    <source>
        <dbReference type="ARBA" id="ARBA00012191"/>
    </source>
</evidence>
<dbReference type="Gene3D" id="1.20.1560.10">
    <property type="entry name" value="ABC transporter type 1, transmembrane domain"/>
    <property type="match status" value="2"/>
</dbReference>
<feature type="transmembrane region" description="Helical" evidence="14">
    <location>
        <begin position="630"/>
        <end position="652"/>
    </location>
</feature>
<dbReference type="InterPro" id="IPR017871">
    <property type="entry name" value="ABC_transporter-like_CS"/>
</dbReference>
<evidence type="ECO:0000256" key="5">
    <source>
        <dbReference type="ARBA" id="ARBA00022692"/>
    </source>
</evidence>
<evidence type="ECO:0000256" key="13">
    <source>
        <dbReference type="SAM" id="MobiDB-lite"/>
    </source>
</evidence>
<dbReference type="OMA" id="CFETGMR"/>
<comment type="subcellular location">
    <subcellularLocation>
        <location evidence="1">Endomembrane system</location>
        <topology evidence="1">Multi-pass membrane protein</topology>
    </subcellularLocation>
</comment>
<feature type="domain" description="ABC transmembrane type-1" evidence="16">
    <location>
        <begin position="1"/>
        <end position="185"/>
    </location>
</feature>
<dbReference type="Gene3D" id="3.40.50.300">
    <property type="entry name" value="P-loop containing nucleotide triphosphate hydrolases"/>
    <property type="match status" value="2"/>
</dbReference>
<dbReference type="FunFam" id="3.40.50.300:FF:000163">
    <property type="entry name" value="Multidrug resistance-associated protein member 4"/>
    <property type="match status" value="1"/>
</dbReference>
<evidence type="ECO:0000256" key="9">
    <source>
        <dbReference type="ARBA" id="ARBA00022967"/>
    </source>
</evidence>
<accession>A0A068UBT1</accession>
<comment type="catalytic activity">
    <reaction evidence="12">
        <text>ATP + H2O + xenobioticSide 1 = ADP + phosphate + xenobioticSide 2.</text>
        <dbReference type="EC" id="7.6.2.2"/>
    </reaction>
</comment>
<dbReference type="SMART" id="SM00382">
    <property type="entry name" value="AAA"/>
    <property type="match status" value="2"/>
</dbReference>
<feature type="transmembrane region" description="Helical" evidence="14">
    <location>
        <begin position="159"/>
        <end position="180"/>
    </location>
</feature>
<feature type="domain" description="ABC transporter" evidence="15">
    <location>
        <begin position="842"/>
        <end position="1076"/>
    </location>
</feature>
<keyword evidence="6" id="KW-0677">Repeat</keyword>
<evidence type="ECO:0000259" key="15">
    <source>
        <dbReference type="PROSITE" id="PS50893"/>
    </source>
</evidence>
<keyword evidence="7" id="KW-0547">Nucleotide-binding</keyword>
<evidence type="ECO:0000256" key="14">
    <source>
        <dbReference type="SAM" id="Phobius"/>
    </source>
</evidence>
<keyword evidence="11 14" id="KW-0472">Membrane</keyword>
<feature type="domain" description="ABC transmembrane type-1" evidence="16">
    <location>
        <begin position="523"/>
        <end position="805"/>
    </location>
</feature>
<dbReference type="InterPro" id="IPR050173">
    <property type="entry name" value="ABC_transporter_C-like"/>
</dbReference>
<dbReference type="CDD" id="cd03250">
    <property type="entry name" value="ABCC_MRP_domain1"/>
    <property type="match status" value="1"/>
</dbReference>
<evidence type="ECO:0000256" key="11">
    <source>
        <dbReference type="ARBA" id="ARBA00023136"/>
    </source>
</evidence>
<dbReference type="GO" id="GO:0008559">
    <property type="term" value="F:ABC-type xenobiotic transporter activity"/>
    <property type="evidence" value="ECO:0007669"/>
    <property type="project" value="UniProtKB-EC"/>
</dbReference>
<dbReference type="PROSITE" id="PS00211">
    <property type="entry name" value="ABC_TRANSPORTER_1"/>
    <property type="match status" value="2"/>
</dbReference>
<dbReference type="FunFam" id="3.40.50.300:FF:000450">
    <property type="entry name" value="ABC transporter C family member 2"/>
    <property type="match status" value="1"/>
</dbReference>
<protein>
    <recommendedName>
        <fullName evidence="3">ABC-type xenobiotic transporter</fullName>
        <ecNumber evidence="3">7.6.2.2</ecNumber>
    </recommendedName>
</protein>
<keyword evidence="18" id="KW-1185">Reference proteome</keyword>
<feature type="transmembrane region" description="Helical" evidence="14">
    <location>
        <begin position="658"/>
        <end position="677"/>
    </location>
</feature>
<dbReference type="InterPro" id="IPR036640">
    <property type="entry name" value="ABC1_TM_sf"/>
</dbReference>
<evidence type="ECO:0000256" key="2">
    <source>
        <dbReference type="ARBA" id="ARBA00009726"/>
    </source>
</evidence>
<dbReference type="GO" id="GO:0012505">
    <property type="term" value="C:endomembrane system"/>
    <property type="evidence" value="ECO:0007669"/>
    <property type="project" value="UniProtKB-SubCell"/>
</dbReference>
<comment type="similarity">
    <text evidence="2">Belongs to the ABC transporter superfamily. ABCC family. Conjugate transporter (TC 3.A.1.208) subfamily.</text>
</comment>
<dbReference type="PhylomeDB" id="A0A068UBT1"/>
<evidence type="ECO:0000256" key="6">
    <source>
        <dbReference type="ARBA" id="ARBA00022737"/>
    </source>
</evidence>
<dbReference type="EC" id="7.6.2.2" evidence="3"/>
<keyword evidence="9" id="KW-1278">Translocase</keyword>
<dbReference type="GO" id="GO:0016020">
    <property type="term" value="C:membrane"/>
    <property type="evidence" value="ECO:0007669"/>
    <property type="project" value="InterPro"/>
</dbReference>
<proteinExistence type="inferred from homology"/>
<keyword evidence="5 14" id="KW-0812">Transmembrane</keyword>
<sequence>MLYLAITCMDLCEKQICQSLHTLWSAPFRIVVALILLYQELGVASLLGALLLVLMFPIQTLIISKMQQLSKEGLQRTDKRIGLMNEILGAMDTVKCYAWEDSFQSKVQNVRNDELSWFRRAQLLAALNSFILNSIPVVVIVVSFGMFTLLGGDLTPARAFTSLSLFAVLRFPLFMLPNIITQVVNANVSLKRLEELLLAEERILLPNPPLEPEVPAISIKNGYFSWESKADKPTLSNINLDIPIGSLVAIVGSTGEGKTSLISAMLGELPPASDATAVVLRGTVAYVPQVSWIFNATVRDNILFGAVFEPSRYETAIDVTSLQHDLELLPGGDLTEIGERGVNISGGQKQRVSMARAVYSNSDVCIFDDPLSALDAHVARQVFERCIKGELRGKTRVLVTNQLHFLSQVDKIILVHDGMVKEEGTFEELSNNGPLFQRLMENAGKMEEYVEEKETVQNIDDKTSQLSANGEANGLPEDPTSKTKRKGGKSVLIKQEERETGVVNIKVLKRYNDALGGTWVVMILFMCYVLTEVLRVSSSTWLSYWTDQSTSSAHGPLFYNLVYALLSLGQVFVTLTNSFWLIISSLYAARRLHEAMLNSILRAPMVFFQTNPLGRIINRFAKDLGDIDRFVAPFVNMFLGQVSQLISTFVLIGIVSTMSLWAIMPLLVLFYVAYLYYQSTAREVKRLDSVSRSPVYAQFGEALNGLSTIRAYKAYDRMANINGNSMDNNIRFTLVTMSGNRWLAIRLETLGGLMIWLTATFAVMQNGRAENQEAFASTMGLLLSYALNITSLLTGVLRLASLAENSLNAVERVGTYIELPSEGPAIIDGNRPPPGWPSSGSITFEEVVLRYRPELPPVLHGISFYIPPSDKVGIVGRTGAGKSSMLNALFRLVELEKGRILIDDCDAAKFGLTDLRKVLGIIPQAPVLFSGTVRFNLDPFNEHNDADLWEALERAHLKDVIRRSSLGLDAEVSEAGENFSVGQRQLLSLARALLRRAKILVLDEATAAVDVRTDALIQKTIREEFKSCTMLIIAHRLNTIIDCDRILLLDSGRVLEYDTPERLLQNEESAFSKMVRSTGAANAEYLRSLVFGGEGDNKLQRETQLDGQRRWLASSRWAAAAQFALAVSLTSSQNDLVQLEIDDDDNILKRTKDAVMTLQGVLEGKHDTVIEETLDQYQVSRERWWSALYKMIEGLAVIGRLGRSRLHQSGFEFEDRAIDWDNIST</sequence>
<dbReference type="Pfam" id="PF00664">
    <property type="entry name" value="ABC_membrane"/>
    <property type="match status" value="2"/>
</dbReference>
<dbReference type="STRING" id="49390.A0A068UBT1"/>
<dbReference type="OrthoDB" id="6500128at2759"/>
<evidence type="ECO:0000256" key="4">
    <source>
        <dbReference type="ARBA" id="ARBA00022448"/>
    </source>
</evidence>
<evidence type="ECO:0000259" key="16">
    <source>
        <dbReference type="PROSITE" id="PS50929"/>
    </source>
</evidence>
<dbReference type="Gramene" id="CDP05639">
    <property type="protein sequence ID" value="CDP05639"/>
    <property type="gene ID" value="GSCOC_T00020809001"/>
</dbReference>
<feature type="region of interest" description="Disordered" evidence="13">
    <location>
        <begin position="460"/>
        <end position="490"/>
    </location>
</feature>
<feature type="transmembrane region" description="Helical" evidence="14">
    <location>
        <begin position="743"/>
        <end position="763"/>
    </location>
</feature>
<dbReference type="EMBL" id="HG739101">
    <property type="protein sequence ID" value="CDP05639.1"/>
    <property type="molecule type" value="Genomic_DNA"/>
</dbReference>
<keyword evidence="8" id="KW-0067">ATP-binding</keyword>
<feature type="transmembrane region" description="Helical" evidence="14">
    <location>
        <begin position="557"/>
        <end position="583"/>
    </location>
</feature>